<keyword evidence="2" id="KW-0547">Nucleotide-binding</keyword>
<keyword evidence="3" id="KW-0067">ATP-binding</keyword>
<name>A0A3B1CIL3_9ZZZZ</name>
<dbReference type="PANTHER" id="PTHR42794">
    <property type="entry name" value="HEMIN IMPORT ATP-BINDING PROTEIN HMUV"/>
    <property type="match status" value="1"/>
</dbReference>
<dbReference type="FunFam" id="3.40.50.300:FF:000134">
    <property type="entry name" value="Iron-enterobactin ABC transporter ATP-binding protein"/>
    <property type="match status" value="1"/>
</dbReference>
<evidence type="ECO:0000256" key="1">
    <source>
        <dbReference type="ARBA" id="ARBA00022448"/>
    </source>
</evidence>
<keyword evidence="4" id="KW-1278">Translocase</keyword>
<dbReference type="SUPFAM" id="SSF52540">
    <property type="entry name" value="P-loop containing nucleoside triphosphate hydrolases"/>
    <property type="match status" value="1"/>
</dbReference>
<dbReference type="InterPro" id="IPR017871">
    <property type="entry name" value="ABC_transporter-like_CS"/>
</dbReference>
<dbReference type="GO" id="GO:0005524">
    <property type="term" value="F:ATP binding"/>
    <property type="evidence" value="ECO:0007669"/>
    <property type="project" value="UniProtKB-KW"/>
</dbReference>
<evidence type="ECO:0000259" key="5">
    <source>
        <dbReference type="PROSITE" id="PS50893"/>
    </source>
</evidence>
<reference evidence="6" key="1">
    <citation type="submission" date="2018-06" db="EMBL/GenBank/DDBJ databases">
        <authorList>
            <person name="Zhirakovskaya E."/>
        </authorList>
    </citation>
    <scope>NUCLEOTIDE SEQUENCE</scope>
</reference>
<evidence type="ECO:0000256" key="4">
    <source>
        <dbReference type="ARBA" id="ARBA00022967"/>
    </source>
</evidence>
<dbReference type="EMBL" id="UOGG01000003">
    <property type="protein sequence ID" value="VAX26421.1"/>
    <property type="molecule type" value="Genomic_DNA"/>
</dbReference>
<dbReference type="AlphaFoldDB" id="A0A3B1CIL3"/>
<evidence type="ECO:0000256" key="2">
    <source>
        <dbReference type="ARBA" id="ARBA00022741"/>
    </source>
</evidence>
<dbReference type="InterPro" id="IPR003593">
    <property type="entry name" value="AAA+_ATPase"/>
</dbReference>
<dbReference type="InterPro" id="IPR027417">
    <property type="entry name" value="P-loop_NTPase"/>
</dbReference>
<evidence type="ECO:0000313" key="6">
    <source>
        <dbReference type="EMBL" id="VAX26421.1"/>
    </source>
</evidence>
<dbReference type="CDD" id="cd03214">
    <property type="entry name" value="ABC_Iron-Siderophores_B12_Hemin"/>
    <property type="match status" value="1"/>
</dbReference>
<dbReference type="InterPro" id="IPR003439">
    <property type="entry name" value="ABC_transporter-like_ATP-bd"/>
</dbReference>
<dbReference type="PANTHER" id="PTHR42794:SF1">
    <property type="entry name" value="HEMIN IMPORT ATP-BINDING PROTEIN HMUV"/>
    <property type="match status" value="1"/>
</dbReference>
<proteinExistence type="predicted"/>
<accession>A0A3B1CIL3</accession>
<dbReference type="SMART" id="SM00382">
    <property type="entry name" value="AAA"/>
    <property type="match status" value="1"/>
</dbReference>
<protein>
    <recommendedName>
        <fullName evidence="5">ABC transporter domain-containing protein</fullName>
    </recommendedName>
</protein>
<feature type="domain" description="ABC transporter" evidence="5">
    <location>
        <begin position="6"/>
        <end position="242"/>
    </location>
</feature>
<evidence type="ECO:0000256" key="3">
    <source>
        <dbReference type="ARBA" id="ARBA00022840"/>
    </source>
</evidence>
<dbReference type="PROSITE" id="PS50893">
    <property type="entry name" value="ABC_TRANSPORTER_2"/>
    <property type="match status" value="1"/>
</dbReference>
<keyword evidence="1" id="KW-0813">Transport</keyword>
<dbReference type="GO" id="GO:0016887">
    <property type="term" value="F:ATP hydrolysis activity"/>
    <property type="evidence" value="ECO:0007669"/>
    <property type="project" value="InterPro"/>
</dbReference>
<gene>
    <name evidence="6" type="ORF">MNBD_NITROSPINAE05-41</name>
</gene>
<sequence length="264" mass="29748">MTLPILQLNNISFAYHREPVVQRLSLNIEPGEFIGILGPNGSGKSTLLKILGGILKPDAGTVLLKGKDLREYNRKILAQSIAWLPQEHSMAFSFRVDEIVLMGRHPYLAPMTFEGQKDYDIANQAMRTTDTTHLSERQFTDISGGEKQRVMMACAIAQEPEVLLLDEPTTALDIKYQLEIISILDRLNHNDGMTLIMAMHDLHLASRYCRRLILIDKGKIVKDGTPEEVLQKEILESVYGVQLKVFHDPHDGSIMISPEMPCTR</sequence>
<dbReference type="PROSITE" id="PS00211">
    <property type="entry name" value="ABC_TRANSPORTER_1"/>
    <property type="match status" value="1"/>
</dbReference>
<organism evidence="6">
    <name type="scientific">hydrothermal vent metagenome</name>
    <dbReference type="NCBI Taxonomy" id="652676"/>
    <lineage>
        <taxon>unclassified sequences</taxon>
        <taxon>metagenomes</taxon>
        <taxon>ecological metagenomes</taxon>
    </lineage>
</organism>
<dbReference type="Pfam" id="PF00005">
    <property type="entry name" value="ABC_tran"/>
    <property type="match status" value="1"/>
</dbReference>
<dbReference type="Gene3D" id="3.40.50.300">
    <property type="entry name" value="P-loop containing nucleotide triphosphate hydrolases"/>
    <property type="match status" value="1"/>
</dbReference>
<dbReference type="NCBIfam" id="NF010068">
    <property type="entry name" value="PRK13548.1"/>
    <property type="match status" value="1"/>
</dbReference>